<dbReference type="AlphaFoldDB" id="A0A1H3DMI1"/>
<comment type="similarity">
    <text evidence="2">Belongs to the complex I subunit 4 family.</text>
</comment>
<feature type="transmembrane region" description="Helical" evidence="7">
    <location>
        <begin position="150"/>
        <end position="167"/>
    </location>
</feature>
<protein>
    <submittedName>
        <fullName evidence="9">NADH dehydrogenase subunit M</fullName>
    </submittedName>
</protein>
<evidence type="ECO:0000256" key="2">
    <source>
        <dbReference type="ARBA" id="ARBA00009025"/>
    </source>
</evidence>
<evidence type="ECO:0000256" key="6">
    <source>
        <dbReference type="RuleBase" id="RU000320"/>
    </source>
</evidence>
<dbReference type="GO" id="GO:0048039">
    <property type="term" value="F:ubiquinone binding"/>
    <property type="evidence" value="ECO:0007669"/>
    <property type="project" value="TreeGrafter"/>
</dbReference>
<evidence type="ECO:0000259" key="8">
    <source>
        <dbReference type="Pfam" id="PF00361"/>
    </source>
</evidence>
<evidence type="ECO:0000256" key="4">
    <source>
        <dbReference type="ARBA" id="ARBA00022989"/>
    </source>
</evidence>
<evidence type="ECO:0000256" key="7">
    <source>
        <dbReference type="SAM" id="Phobius"/>
    </source>
</evidence>
<feature type="transmembrane region" description="Helical" evidence="7">
    <location>
        <begin position="293"/>
        <end position="311"/>
    </location>
</feature>
<dbReference type="GO" id="GO:0016020">
    <property type="term" value="C:membrane"/>
    <property type="evidence" value="ECO:0007669"/>
    <property type="project" value="UniProtKB-SubCell"/>
</dbReference>
<dbReference type="InterPro" id="IPR010227">
    <property type="entry name" value="NADH_Q_OxRdtase_chainM/4"/>
</dbReference>
<dbReference type="GO" id="GO:0003954">
    <property type="term" value="F:NADH dehydrogenase activity"/>
    <property type="evidence" value="ECO:0007669"/>
    <property type="project" value="TreeGrafter"/>
</dbReference>
<feature type="transmembrane region" description="Helical" evidence="7">
    <location>
        <begin position="475"/>
        <end position="493"/>
    </location>
</feature>
<dbReference type="RefSeq" id="WP_245729952.1">
    <property type="nucleotide sequence ID" value="NZ_FNNJ01000008.1"/>
</dbReference>
<evidence type="ECO:0000313" key="9">
    <source>
        <dbReference type="EMBL" id="SDX67732.1"/>
    </source>
</evidence>
<dbReference type="NCBIfam" id="TIGR01972">
    <property type="entry name" value="NDH_I_M"/>
    <property type="match status" value="1"/>
</dbReference>
<evidence type="ECO:0000256" key="1">
    <source>
        <dbReference type="ARBA" id="ARBA00004127"/>
    </source>
</evidence>
<feature type="transmembrane region" description="Helical" evidence="7">
    <location>
        <begin position="227"/>
        <end position="248"/>
    </location>
</feature>
<feature type="transmembrane region" description="Helical" evidence="7">
    <location>
        <begin position="88"/>
        <end position="114"/>
    </location>
</feature>
<gene>
    <name evidence="9" type="ORF">SAMN05444411_10815</name>
</gene>
<feature type="transmembrane region" description="Helical" evidence="7">
    <location>
        <begin position="381"/>
        <end position="406"/>
    </location>
</feature>
<feature type="transmembrane region" description="Helical" evidence="7">
    <location>
        <begin position="126"/>
        <end position="144"/>
    </location>
</feature>
<organism evidence="9 10">
    <name type="scientific">Lutibacter oricola</name>
    <dbReference type="NCBI Taxonomy" id="762486"/>
    <lineage>
        <taxon>Bacteria</taxon>
        <taxon>Pseudomonadati</taxon>
        <taxon>Bacteroidota</taxon>
        <taxon>Flavobacteriia</taxon>
        <taxon>Flavobacteriales</taxon>
        <taxon>Flavobacteriaceae</taxon>
        <taxon>Lutibacter</taxon>
    </lineage>
</organism>
<dbReference type="PANTHER" id="PTHR43507:SF4">
    <property type="entry name" value="PROTON-TRANSLOCATING NADH-QUINONE OXIDOREDUCTASE, CHAIN M"/>
    <property type="match status" value="1"/>
</dbReference>
<dbReference type="InterPro" id="IPR003918">
    <property type="entry name" value="NADH_UbQ_OxRdtase"/>
</dbReference>
<feature type="transmembrane region" description="Helical" evidence="7">
    <location>
        <begin position="260"/>
        <end position="281"/>
    </location>
</feature>
<dbReference type="Proteomes" id="UP000199595">
    <property type="component" value="Unassembled WGS sequence"/>
</dbReference>
<feature type="transmembrane region" description="Helical" evidence="7">
    <location>
        <begin position="426"/>
        <end position="454"/>
    </location>
</feature>
<dbReference type="GO" id="GO:0008137">
    <property type="term" value="F:NADH dehydrogenase (ubiquinone) activity"/>
    <property type="evidence" value="ECO:0007669"/>
    <property type="project" value="InterPro"/>
</dbReference>
<keyword evidence="10" id="KW-1185">Reference proteome</keyword>
<feature type="domain" description="NADH:quinone oxidoreductase/Mrp antiporter transmembrane" evidence="8">
    <location>
        <begin position="144"/>
        <end position="432"/>
    </location>
</feature>
<feature type="transmembrane region" description="Helical" evidence="7">
    <location>
        <begin position="179"/>
        <end position="199"/>
    </location>
</feature>
<dbReference type="InterPro" id="IPR001750">
    <property type="entry name" value="ND/Mrp_TM"/>
</dbReference>
<dbReference type="PANTHER" id="PTHR43507">
    <property type="entry name" value="NADH-UBIQUINONE OXIDOREDUCTASE CHAIN 4"/>
    <property type="match status" value="1"/>
</dbReference>
<feature type="transmembrane region" description="Helical" evidence="7">
    <location>
        <begin position="43"/>
        <end position="64"/>
    </location>
</feature>
<proteinExistence type="inferred from homology"/>
<feature type="transmembrane region" description="Helical" evidence="7">
    <location>
        <begin position="318"/>
        <end position="338"/>
    </location>
</feature>
<keyword evidence="5 7" id="KW-0472">Membrane</keyword>
<dbReference type="PRINTS" id="PR01437">
    <property type="entry name" value="NUOXDRDTASE4"/>
</dbReference>
<dbReference type="Pfam" id="PF00361">
    <property type="entry name" value="Proton_antipo_M"/>
    <property type="match status" value="1"/>
</dbReference>
<evidence type="ECO:0000313" key="10">
    <source>
        <dbReference type="Proteomes" id="UP000199595"/>
    </source>
</evidence>
<keyword evidence="4 7" id="KW-1133">Transmembrane helix</keyword>
<dbReference type="GO" id="GO:0042773">
    <property type="term" value="P:ATP synthesis coupled electron transport"/>
    <property type="evidence" value="ECO:0007669"/>
    <property type="project" value="InterPro"/>
</dbReference>
<name>A0A1H3DMI1_9FLAO</name>
<dbReference type="GO" id="GO:0012505">
    <property type="term" value="C:endomembrane system"/>
    <property type="evidence" value="ECO:0007669"/>
    <property type="project" value="UniProtKB-SubCell"/>
</dbReference>
<comment type="subcellular location">
    <subcellularLocation>
        <location evidence="1">Endomembrane system</location>
        <topology evidence="1">Multi-pass membrane protein</topology>
    </subcellularLocation>
    <subcellularLocation>
        <location evidence="6">Membrane</location>
        <topology evidence="6">Multi-pass membrane protein</topology>
    </subcellularLocation>
</comment>
<keyword evidence="3 6" id="KW-0812">Transmembrane</keyword>
<reference evidence="9 10" key="1">
    <citation type="submission" date="2016-10" db="EMBL/GenBank/DDBJ databases">
        <authorList>
            <person name="de Groot N.N."/>
        </authorList>
    </citation>
    <scope>NUCLEOTIDE SEQUENCE [LARGE SCALE GENOMIC DNA]</scope>
    <source>
        <strain evidence="9 10">DSM 24956</strain>
    </source>
</reference>
<dbReference type="EMBL" id="FNNJ01000008">
    <property type="protein sequence ID" value="SDX67732.1"/>
    <property type="molecule type" value="Genomic_DNA"/>
</dbReference>
<dbReference type="STRING" id="762486.SAMN05444411_10815"/>
<feature type="transmembrane region" description="Helical" evidence="7">
    <location>
        <begin position="17"/>
        <end position="34"/>
    </location>
</feature>
<sequence>MTFFVISKVFRIKNMDILSLFVTVPVLTILALVFTKGLKQARIVSMVGSLIQLGMAINLVFAYFKERAINDSIMVFTKNVVWFEQFNIHYAIGVDGISVALLLLTAIVVLAGVFISWKMTDLPKEFFISLLVLSTGVYGFFISIDLFTMFVFYEIAVIPMYLLIGIWGTGPKEYSAMKLTLMLMGASAVLLVGVLGIYFNSNADGGALTFNILEIAQVNIPFEAQKLFFPLTFIGFAVLGALFPFHTWSPDGHASAPTAVSMLHAGVLMKLGGYGVFRVAMYLLPEGAMHWDWFFIILAATGVIYGAFGAIKQKDLKYINAYSSVSHLGMVLFALLMLNKTAWNGAILQSLSHGFMTALFFALIGMIYGRTHTRDITKLGGLLKVIPFISAIYVIAGLASLGLPGFSGFIAEMNIFVGAFQNEGMFYRIATIISVSAIVVTAVYILRVVGIMLMGPVKNEAFLNLPTVTWYEKTGILLLLIPIVAMGVAPLWLSDMILDSLQPFIQRVL</sequence>
<evidence type="ECO:0000256" key="5">
    <source>
        <dbReference type="ARBA" id="ARBA00023136"/>
    </source>
</evidence>
<feature type="transmembrane region" description="Helical" evidence="7">
    <location>
        <begin position="350"/>
        <end position="369"/>
    </location>
</feature>
<accession>A0A1H3DMI1</accession>
<evidence type="ECO:0000256" key="3">
    <source>
        <dbReference type="ARBA" id="ARBA00022692"/>
    </source>
</evidence>
<dbReference type="GO" id="GO:0015990">
    <property type="term" value="P:electron transport coupled proton transport"/>
    <property type="evidence" value="ECO:0007669"/>
    <property type="project" value="TreeGrafter"/>
</dbReference>